<evidence type="ECO:0000313" key="2">
    <source>
        <dbReference type="Proteomes" id="UP000065807"/>
    </source>
</evidence>
<sequence length="77" mass="8247">MLSDGAQGYGFPPTSELILRLIRLFESIPSCSPCILSQGGIAVVADVDVFLGYATGSVAILVREEDGFKVRAILDMR</sequence>
<gene>
    <name evidence="1" type="ORF">LIP_0470</name>
</gene>
<dbReference type="STRING" id="1555112.LIP_0470"/>
<dbReference type="AlphaFoldDB" id="A0A0K2SH19"/>
<accession>A0A0K2SH19</accession>
<dbReference type="Proteomes" id="UP000065807">
    <property type="component" value="Chromosome"/>
</dbReference>
<protein>
    <submittedName>
        <fullName evidence="1">Uncharacterized protein</fullName>
    </submittedName>
</protein>
<reference evidence="2" key="1">
    <citation type="submission" date="2015-07" db="EMBL/GenBank/DDBJ databases">
        <title>Complete genome sequence and phylogenetic analysis of Limnochorda pilosa.</title>
        <authorList>
            <person name="Watanabe M."/>
            <person name="Kojima H."/>
            <person name="Fukui M."/>
        </authorList>
    </citation>
    <scope>NUCLEOTIDE SEQUENCE [LARGE SCALE GENOMIC DNA]</scope>
    <source>
        <strain evidence="2">HC45</strain>
    </source>
</reference>
<organism evidence="1 2">
    <name type="scientific">Limnochorda pilosa</name>
    <dbReference type="NCBI Taxonomy" id="1555112"/>
    <lineage>
        <taxon>Bacteria</taxon>
        <taxon>Bacillati</taxon>
        <taxon>Bacillota</taxon>
        <taxon>Limnochordia</taxon>
        <taxon>Limnochordales</taxon>
        <taxon>Limnochordaceae</taxon>
        <taxon>Limnochorda</taxon>
    </lineage>
</organism>
<name>A0A0K2SH19_LIMPI</name>
<dbReference type="EMBL" id="AP014924">
    <property type="protein sequence ID" value="BAS26327.1"/>
    <property type="molecule type" value="Genomic_DNA"/>
</dbReference>
<reference evidence="2" key="2">
    <citation type="journal article" date="2016" name="Int. J. Syst. Evol. Microbiol.">
        <title>Complete genome sequence and cell structure of Limnochorda pilosa, a Gram-negative spore-former within the phylum Firmicutes.</title>
        <authorList>
            <person name="Watanabe M."/>
            <person name="Kojima H."/>
            <person name="Fukui M."/>
        </authorList>
    </citation>
    <scope>NUCLEOTIDE SEQUENCE [LARGE SCALE GENOMIC DNA]</scope>
    <source>
        <strain evidence="2">HC45</strain>
    </source>
</reference>
<dbReference type="KEGG" id="lpil:LIP_0470"/>
<proteinExistence type="predicted"/>
<evidence type="ECO:0000313" key="1">
    <source>
        <dbReference type="EMBL" id="BAS26327.1"/>
    </source>
</evidence>
<keyword evidence="2" id="KW-1185">Reference proteome</keyword>